<dbReference type="RefSeq" id="WP_350936947.1">
    <property type="nucleotide sequence ID" value="NZ_CP157762.1"/>
</dbReference>
<evidence type="ECO:0000313" key="4">
    <source>
        <dbReference type="EMBL" id="XCH76502.1"/>
    </source>
</evidence>
<dbReference type="InterPro" id="IPR011650">
    <property type="entry name" value="Peptidase_M20_dimer"/>
</dbReference>
<dbReference type="Gene3D" id="3.30.70.360">
    <property type="match status" value="1"/>
</dbReference>
<keyword evidence="1" id="KW-0479">Metal-binding</keyword>
<sequence>MAQPTTEHSGLLGRAERRRAPLTELYRRLHRHPELGLRLPRTQQAVLDALRPLGLELRTGTTSTAVVARLPGRGEAPPVLLRADMDALPLTERTGLPYASEVDGVMHACGHDAHTAMLVEAAHLIADAPPGPPGDVILMFQPGEEGHDGCRTVLADGLLDGAFAASRAYALHQLPALPSGTVATRPGALLAGADRLTVTVRGRGGHVGLPHLGVDPVPVLCAVVLAVQQMVTRQFDVFDPVVVTVNRLDAGTPGAGLIPDTATAEGTIRTFSDPVRGRVAEALTTVATGVATAHGCTAEVRIDPGYPPTVNDPAEARWARETVAGVLGADRVHELPTPVPASEDFAYLLHRMPGAMLLLGTRPTDGPVAPVHSAGMRLDEAALTTGVAALAALALTPRD</sequence>
<dbReference type="AlphaFoldDB" id="A0AAU7ME49"/>
<protein>
    <submittedName>
        <fullName evidence="3">M20 family metallopeptidase</fullName>
    </submittedName>
</protein>
<dbReference type="InterPro" id="IPR036264">
    <property type="entry name" value="Bact_exopeptidase_dim_dom"/>
</dbReference>
<feature type="binding site" evidence="1">
    <location>
        <position position="145"/>
    </location>
    <ligand>
        <name>Mn(2+)</name>
        <dbReference type="ChEBI" id="CHEBI:29035"/>
        <label>2</label>
    </ligand>
</feature>
<dbReference type="GO" id="GO:0016787">
    <property type="term" value="F:hydrolase activity"/>
    <property type="evidence" value="ECO:0007669"/>
    <property type="project" value="InterPro"/>
</dbReference>
<dbReference type="SUPFAM" id="SSF53187">
    <property type="entry name" value="Zn-dependent exopeptidases"/>
    <property type="match status" value="1"/>
</dbReference>
<feature type="binding site" evidence="1">
    <location>
        <position position="111"/>
    </location>
    <ligand>
        <name>Mn(2+)</name>
        <dbReference type="ChEBI" id="CHEBI:29035"/>
        <label>2</label>
    </ligand>
</feature>
<organism evidence="3">
    <name type="scientific">Micromonospora sp. CCTCC AA 2012012</name>
    <dbReference type="NCBI Taxonomy" id="3111921"/>
    <lineage>
        <taxon>Bacteria</taxon>
        <taxon>Bacillati</taxon>
        <taxon>Actinomycetota</taxon>
        <taxon>Actinomycetes</taxon>
        <taxon>Micromonosporales</taxon>
        <taxon>Micromonosporaceae</taxon>
        <taxon>Micromonospora</taxon>
    </lineage>
</organism>
<dbReference type="PIRSF" id="PIRSF005962">
    <property type="entry name" value="Pept_M20D_amidohydro"/>
    <property type="match status" value="1"/>
</dbReference>
<dbReference type="Pfam" id="PF07687">
    <property type="entry name" value="M20_dimer"/>
    <property type="match status" value="1"/>
</dbReference>
<dbReference type="PANTHER" id="PTHR11014">
    <property type="entry name" value="PEPTIDASE M20 FAMILY MEMBER"/>
    <property type="match status" value="1"/>
</dbReference>
<dbReference type="SUPFAM" id="SSF55031">
    <property type="entry name" value="Bacterial exopeptidase dimerisation domain"/>
    <property type="match status" value="1"/>
</dbReference>
<comment type="cofactor">
    <cofactor evidence="1">
        <name>Mn(2+)</name>
        <dbReference type="ChEBI" id="CHEBI:29035"/>
    </cofactor>
    <text evidence="1">The Mn(2+) ion enhances activity.</text>
</comment>
<dbReference type="PANTHER" id="PTHR11014:SF63">
    <property type="entry name" value="METALLOPEPTIDASE, PUTATIVE (AFU_ORTHOLOGUE AFUA_6G09600)-RELATED"/>
    <property type="match status" value="1"/>
</dbReference>
<dbReference type="NCBIfam" id="TIGR01891">
    <property type="entry name" value="amidohydrolases"/>
    <property type="match status" value="1"/>
</dbReference>
<dbReference type="EMBL" id="CP159342">
    <property type="protein sequence ID" value="XCH76502.1"/>
    <property type="molecule type" value="Genomic_DNA"/>
</dbReference>
<evidence type="ECO:0000256" key="1">
    <source>
        <dbReference type="PIRSR" id="PIRSR005962-1"/>
    </source>
</evidence>
<accession>A0AAU7ME49</accession>
<evidence type="ECO:0000259" key="2">
    <source>
        <dbReference type="Pfam" id="PF07687"/>
    </source>
</evidence>
<dbReference type="InterPro" id="IPR017439">
    <property type="entry name" value="Amidohydrolase"/>
</dbReference>
<dbReference type="Gene3D" id="3.40.630.10">
    <property type="entry name" value="Zn peptidases"/>
    <property type="match status" value="1"/>
</dbReference>
<dbReference type="CDD" id="cd03886">
    <property type="entry name" value="M20_Acy1"/>
    <property type="match status" value="1"/>
</dbReference>
<keyword evidence="1" id="KW-0464">Manganese</keyword>
<reference evidence="4" key="2">
    <citation type="submission" date="2024-06" db="EMBL/GenBank/DDBJ databases">
        <title>Micromonospora mangrovi CCTCC AA 2012012 genome sequences.</title>
        <authorList>
            <person name="Gao J."/>
        </authorList>
    </citation>
    <scope>NUCLEOTIDE SEQUENCE</scope>
    <source>
        <strain evidence="4">CCTCC AA 2012012</strain>
    </source>
</reference>
<dbReference type="GO" id="GO:0046872">
    <property type="term" value="F:metal ion binding"/>
    <property type="evidence" value="ECO:0007669"/>
    <property type="project" value="UniProtKB-KW"/>
</dbReference>
<evidence type="ECO:0000313" key="3">
    <source>
        <dbReference type="EMBL" id="XBP95798.1"/>
    </source>
</evidence>
<dbReference type="Pfam" id="PF01546">
    <property type="entry name" value="Peptidase_M20"/>
    <property type="match status" value="1"/>
</dbReference>
<dbReference type="InterPro" id="IPR002933">
    <property type="entry name" value="Peptidase_M20"/>
</dbReference>
<dbReference type="EMBL" id="CP157762">
    <property type="protein sequence ID" value="XBP95798.1"/>
    <property type="molecule type" value="Genomic_DNA"/>
</dbReference>
<feature type="binding site" evidence="1">
    <location>
        <position position="109"/>
    </location>
    <ligand>
        <name>Mn(2+)</name>
        <dbReference type="ChEBI" id="CHEBI:29035"/>
        <label>2</label>
    </ligand>
</feature>
<name>A0AAU7ME49_9ACTN</name>
<feature type="binding site" evidence="1">
    <location>
        <position position="372"/>
    </location>
    <ligand>
        <name>Mn(2+)</name>
        <dbReference type="ChEBI" id="CHEBI:29035"/>
        <label>2</label>
    </ligand>
</feature>
<gene>
    <name evidence="4" type="ORF">ABUL08_10540</name>
    <name evidence="3" type="ORF">VK199_10490</name>
</gene>
<reference evidence="3" key="1">
    <citation type="submission" date="2024-01" db="EMBL/GenBank/DDBJ databases">
        <title>The genome sequence of Micromonospora mangrovi CCTCC AA 2012012.</title>
        <authorList>
            <person name="Gao J."/>
        </authorList>
    </citation>
    <scope>NUCLEOTIDE SEQUENCE</scope>
    <source>
        <strain evidence="3">CCTCC AA 2012012</strain>
    </source>
</reference>
<proteinExistence type="predicted"/>
<feature type="domain" description="Peptidase M20 dimerisation" evidence="2">
    <location>
        <begin position="192"/>
        <end position="270"/>
    </location>
</feature>
<feature type="binding site" evidence="1">
    <location>
        <position position="172"/>
    </location>
    <ligand>
        <name>Mn(2+)</name>
        <dbReference type="ChEBI" id="CHEBI:29035"/>
        <label>2</label>
    </ligand>
</feature>